<sequence>MRSFQQFVFLVFLFVVQNVQAQTLSTQIDSFYEVTLPYDKSAFAQVPFGLQNHDVNAVVSVDSLSQEAMKILLSRLAANDSLLNSELGRQTITGSKTWLKSYFFKARKEEGVTVGQDIEFVFDGERLFRMLKQNKAAVWSPLNRPSTLIMGSFVQAGHVFKLDQQALRYREDLPLTVYPQWFGLPAGFPPNQNNWILPIRDGNPPRIIQETLLASDQSYLLSFKLVEKNSRLFALEWMLFSKSGQLVAHSSHRGDNARTLLNLMFKHLAYRYRQLTQTKKTEEWGSLNIVVHDLKSERTLKLLQKRLSSQQSEITSIQLQSVNAEGARLVVNYNGSYQNLVNWIKQWPELGSLHERRSYNQIDILLSSELSEEPQGTTTGETP</sequence>
<dbReference type="RefSeq" id="WP_185978405.1">
    <property type="nucleotide sequence ID" value="NZ_JACBGI020000014.1"/>
</dbReference>
<dbReference type="Pfam" id="PF09839">
    <property type="entry name" value="DUF2066"/>
    <property type="match status" value="1"/>
</dbReference>
<organism evidence="2 3">
    <name type="scientific">Thiomicrorhabdus heinhorstiae</name>
    <dbReference type="NCBI Taxonomy" id="2748010"/>
    <lineage>
        <taxon>Bacteria</taxon>
        <taxon>Pseudomonadati</taxon>
        <taxon>Pseudomonadota</taxon>
        <taxon>Gammaproteobacteria</taxon>
        <taxon>Thiotrichales</taxon>
        <taxon>Piscirickettsiaceae</taxon>
        <taxon>Thiomicrorhabdus</taxon>
    </lineage>
</organism>
<name>A0ABS0BZ50_9GAMM</name>
<keyword evidence="3" id="KW-1185">Reference proteome</keyword>
<dbReference type="Proteomes" id="UP001193680">
    <property type="component" value="Unassembled WGS sequence"/>
</dbReference>
<evidence type="ECO:0000313" key="2">
    <source>
        <dbReference type="EMBL" id="MBF6058259.1"/>
    </source>
</evidence>
<feature type="signal peptide" evidence="1">
    <location>
        <begin position="1"/>
        <end position="21"/>
    </location>
</feature>
<accession>A0ABS0BZ50</accession>
<keyword evidence="1" id="KW-0732">Signal</keyword>
<proteinExistence type="predicted"/>
<reference evidence="2 3" key="2">
    <citation type="submission" date="2020-11" db="EMBL/GenBank/DDBJ databases">
        <title>Sulfur oxidizing isolate from Hospital Hole Sinkhole.</title>
        <authorList>
            <person name="Scott K.M."/>
        </authorList>
    </citation>
    <scope>NUCLEOTIDE SEQUENCE [LARGE SCALE GENOMIC DNA]</scope>
    <source>
        <strain evidence="2 3">HH1</strain>
    </source>
</reference>
<comment type="caution">
    <text evidence="2">The sequence shown here is derived from an EMBL/GenBank/DDBJ whole genome shotgun (WGS) entry which is preliminary data.</text>
</comment>
<dbReference type="EMBL" id="JACBGI020000014">
    <property type="protein sequence ID" value="MBF6058259.1"/>
    <property type="molecule type" value="Genomic_DNA"/>
</dbReference>
<reference evidence="2 3" key="1">
    <citation type="submission" date="2020-06" db="EMBL/GenBank/DDBJ databases">
        <authorList>
            <person name="Scott K."/>
        </authorList>
    </citation>
    <scope>NUCLEOTIDE SEQUENCE [LARGE SCALE GENOMIC DNA]</scope>
    <source>
        <strain evidence="2 3">HH1</strain>
    </source>
</reference>
<protein>
    <submittedName>
        <fullName evidence="2">DUF2066 domain-containing protein</fullName>
    </submittedName>
</protein>
<evidence type="ECO:0000313" key="3">
    <source>
        <dbReference type="Proteomes" id="UP001193680"/>
    </source>
</evidence>
<dbReference type="InterPro" id="IPR018642">
    <property type="entry name" value="DUF2066"/>
</dbReference>
<evidence type="ECO:0000256" key="1">
    <source>
        <dbReference type="SAM" id="SignalP"/>
    </source>
</evidence>
<gene>
    <name evidence="2" type="ORF">H8792_007885</name>
</gene>
<feature type="chain" id="PRO_5045171174" evidence="1">
    <location>
        <begin position="22"/>
        <end position="383"/>
    </location>
</feature>